<evidence type="ECO:0000256" key="3">
    <source>
        <dbReference type="ARBA" id="ARBA00022989"/>
    </source>
</evidence>
<dbReference type="EMBL" id="JANIIK010000034">
    <property type="protein sequence ID" value="KAJ3614996.1"/>
    <property type="molecule type" value="Genomic_DNA"/>
</dbReference>
<accession>A0A9Q0IYX0</accession>
<evidence type="ECO:0000256" key="4">
    <source>
        <dbReference type="ARBA" id="ARBA00023136"/>
    </source>
</evidence>
<comment type="subcellular location">
    <subcellularLocation>
        <location evidence="1">Membrane</location>
        <topology evidence="1">Multi-pass membrane protein</topology>
    </subcellularLocation>
</comment>
<evidence type="ECO:0000256" key="1">
    <source>
        <dbReference type="ARBA" id="ARBA00004141"/>
    </source>
</evidence>
<dbReference type="GO" id="GO:0016020">
    <property type="term" value="C:membrane"/>
    <property type="evidence" value="ECO:0007669"/>
    <property type="project" value="UniProtKB-SubCell"/>
</dbReference>
<protein>
    <submittedName>
        <fullName evidence="5">Uncharacterized protein</fullName>
    </submittedName>
</protein>
<sequence>MAVSVLSDLVRVHEDVIATKVTERQQALRESLEKGEPKSLGVSQVMLGLLVISYSLPLCFTDFSEVVNTGTPWWSGFMFIAAGVTGIITEKHCTIKSTGVSSTFCFLLYRVKHTFSQYSVRPLP</sequence>
<proteinExistence type="predicted"/>
<keyword evidence="4" id="KW-0472">Membrane</keyword>
<dbReference type="Proteomes" id="UP001148018">
    <property type="component" value="Unassembled WGS sequence"/>
</dbReference>
<evidence type="ECO:0000313" key="6">
    <source>
        <dbReference type="Proteomes" id="UP001148018"/>
    </source>
</evidence>
<comment type="caution">
    <text evidence="5">The sequence shown here is derived from an EMBL/GenBank/DDBJ whole genome shotgun (WGS) entry which is preliminary data.</text>
</comment>
<dbReference type="AlphaFoldDB" id="A0A9Q0IYX0"/>
<keyword evidence="2" id="KW-0812">Transmembrane</keyword>
<dbReference type="Pfam" id="PF04103">
    <property type="entry name" value="CD20"/>
    <property type="match status" value="1"/>
</dbReference>
<evidence type="ECO:0000256" key="2">
    <source>
        <dbReference type="ARBA" id="ARBA00022692"/>
    </source>
</evidence>
<evidence type="ECO:0000313" key="5">
    <source>
        <dbReference type="EMBL" id="KAJ3614996.1"/>
    </source>
</evidence>
<keyword evidence="6" id="KW-1185">Reference proteome</keyword>
<name>A0A9Q0IYX0_9TELE</name>
<gene>
    <name evidence="5" type="ORF">NHX12_018565</name>
</gene>
<organism evidence="5 6">
    <name type="scientific">Muraenolepis orangiensis</name>
    <name type="common">Patagonian moray cod</name>
    <dbReference type="NCBI Taxonomy" id="630683"/>
    <lineage>
        <taxon>Eukaryota</taxon>
        <taxon>Metazoa</taxon>
        <taxon>Chordata</taxon>
        <taxon>Craniata</taxon>
        <taxon>Vertebrata</taxon>
        <taxon>Euteleostomi</taxon>
        <taxon>Actinopterygii</taxon>
        <taxon>Neopterygii</taxon>
        <taxon>Teleostei</taxon>
        <taxon>Neoteleostei</taxon>
        <taxon>Acanthomorphata</taxon>
        <taxon>Zeiogadaria</taxon>
        <taxon>Gadariae</taxon>
        <taxon>Gadiformes</taxon>
        <taxon>Muraenolepidoidei</taxon>
        <taxon>Muraenolepididae</taxon>
        <taxon>Muraenolepis</taxon>
    </lineage>
</organism>
<reference evidence="5" key="1">
    <citation type="submission" date="2022-07" db="EMBL/GenBank/DDBJ databases">
        <title>Chromosome-level genome of Muraenolepis orangiensis.</title>
        <authorList>
            <person name="Kim J."/>
        </authorList>
    </citation>
    <scope>NUCLEOTIDE SEQUENCE</scope>
    <source>
        <strain evidence="5">KU_S4_2022</strain>
        <tissue evidence="5">Muscle</tissue>
    </source>
</reference>
<dbReference type="InterPro" id="IPR007237">
    <property type="entry name" value="CD20-like"/>
</dbReference>
<dbReference type="OrthoDB" id="8936163at2759"/>
<keyword evidence="3" id="KW-1133">Transmembrane helix</keyword>